<accession>I3E8D0</accession>
<keyword evidence="3" id="KW-0234">DNA repair</keyword>
<dbReference type="PANTHER" id="PTHR12159:SF9">
    <property type="entry name" value="G_T MISMATCH-SPECIFIC THYMINE DNA GLYCOSYLASE"/>
    <property type="match status" value="1"/>
</dbReference>
<dbReference type="InterPro" id="IPR036895">
    <property type="entry name" value="Uracil-DNA_glycosylase-like_sf"/>
</dbReference>
<dbReference type="Gene3D" id="3.40.470.10">
    <property type="entry name" value="Uracil-DNA glycosylase-like domain"/>
    <property type="match status" value="1"/>
</dbReference>
<dbReference type="eggNOG" id="COG3663">
    <property type="taxonomic scope" value="Bacteria"/>
</dbReference>
<protein>
    <submittedName>
        <fullName evidence="5">G/U mismatch-specific DNA glycosylase</fullName>
    </submittedName>
</protein>
<keyword evidence="6" id="KW-1185">Reference proteome</keyword>
<evidence type="ECO:0000313" key="5">
    <source>
        <dbReference type="EMBL" id="AIE60023.1"/>
    </source>
</evidence>
<dbReference type="Proteomes" id="UP000027602">
    <property type="component" value="Chromosome"/>
</dbReference>
<evidence type="ECO:0000256" key="2">
    <source>
        <dbReference type="ARBA" id="ARBA00022801"/>
    </source>
</evidence>
<keyword evidence="1" id="KW-0227">DNA damage</keyword>
<dbReference type="InterPro" id="IPR015637">
    <property type="entry name" value="MUG/TDG"/>
</dbReference>
<feature type="domain" description="Uracil-DNA glycosylase-like" evidence="4">
    <location>
        <begin position="8"/>
        <end position="153"/>
    </location>
</feature>
<dbReference type="KEGG" id="bmet:BMMGA3_08085"/>
<dbReference type="OrthoDB" id="9799921at2"/>
<dbReference type="EMBL" id="CP007739">
    <property type="protein sequence ID" value="AIE60023.1"/>
    <property type="molecule type" value="Genomic_DNA"/>
</dbReference>
<dbReference type="CDD" id="cd10028">
    <property type="entry name" value="UDG-F2_TDG_MUG"/>
    <property type="match status" value="1"/>
</dbReference>
<evidence type="ECO:0000256" key="1">
    <source>
        <dbReference type="ARBA" id="ARBA00022763"/>
    </source>
</evidence>
<dbReference type="GO" id="GO:0004844">
    <property type="term" value="F:uracil DNA N-glycosylase activity"/>
    <property type="evidence" value="ECO:0007669"/>
    <property type="project" value="TreeGrafter"/>
</dbReference>
<proteinExistence type="predicted"/>
<organism evidence="5 6">
    <name type="scientific">Bacillus methanolicus (strain MGA3 / ATCC 53907)</name>
    <dbReference type="NCBI Taxonomy" id="796606"/>
    <lineage>
        <taxon>Bacteria</taxon>
        <taxon>Bacillati</taxon>
        <taxon>Bacillota</taxon>
        <taxon>Bacilli</taxon>
        <taxon>Bacillales</taxon>
        <taxon>Bacillaceae</taxon>
        <taxon>Bacillus</taxon>
    </lineage>
</organism>
<dbReference type="InterPro" id="IPR005122">
    <property type="entry name" value="Uracil-DNA_glycosylase-like"/>
</dbReference>
<dbReference type="AlphaFoldDB" id="I3E8D0"/>
<reference evidence="5 6" key="1">
    <citation type="journal article" date="2015" name="BMC Genomics">
        <title>Transcriptome analysis of thermophilic methylotrophic Bacillus methanolicus MGA3 using RNA-sequencing provides detailed insights into its previously uncharted transcriptional landscape.</title>
        <authorList>
            <person name="Irla M."/>
            <person name="Neshat A."/>
            <person name="Brautaset T."/>
            <person name="Ruckert C."/>
            <person name="Kalinowski J."/>
            <person name="Wendisch V.F."/>
        </authorList>
    </citation>
    <scope>NUCLEOTIDE SEQUENCE [LARGE SCALE GENOMIC DNA]</scope>
    <source>
        <strain evidence="6">MGA3 / ATCC 53907</strain>
    </source>
</reference>
<dbReference type="SUPFAM" id="SSF52141">
    <property type="entry name" value="Uracil-DNA glycosylase-like"/>
    <property type="match status" value="1"/>
</dbReference>
<evidence type="ECO:0000256" key="3">
    <source>
        <dbReference type="ARBA" id="ARBA00023204"/>
    </source>
</evidence>
<dbReference type="GO" id="GO:0006285">
    <property type="term" value="P:base-excision repair, AP site formation"/>
    <property type="evidence" value="ECO:0007669"/>
    <property type="project" value="InterPro"/>
</dbReference>
<evidence type="ECO:0000313" key="6">
    <source>
        <dbReference type="Proteomes" id="UP000027602"/>
    </source>
</evidence>
<keyword evidence="2" id="KW-0378">Hydrolase</keyword>
<dbReference type="RefSeq" id="WP_004433974.1">
    <property type="nucleotide sequence ID" value="NZ_ADWW01000002.1"/>
</dbReference>
<dbReference type="Pfam" id="PF03167">
    <property type="entry name" value="UDG"/>
    <property type="match status" value="1"/>
</dbReference>
<dbReference type="HOGENOM" id="CLU_042829_3_0_9"/>
<gene>
    <name evidence="5" type="ORF">BMMGA3_08085</name>
</gene>
<dbReference type="GO" id="GO:0008263">
    <property type="term" value="F:pyrimidine-specific mismatch base pair DNA N-glycosylase activity"/>
    <property type="evidence" value="ECO:0007669"/>
    <property type="project" value="TreeGrafter"/>
</dbReference>
<evidence type="ECO:0000259" key="4">
    <source>
        <dbReference type="Pfam" id="PF03167"/>
    </source>
</evidence>
<name>I3E8D0_BACMM</name>
<sequence length="180" mass="20654">MNPLSDHLKENMDILFVGFNPSIRSAETGHHYANPNNRFWKILYEACITPRKYKSEEDYKLLDLGYGLTNIVARPTKAANEITKEEYKEGREKLKKKIEFYKPKIVCFVGKRVYLEFSGKRDVHWGLQDEPIVPGTIDFVAPSSSGLVRMKMAEVINIYKKLTDLLSSIQSAVEHGKGDR</sequence>
<dbReference type="PANTHER" id="PTHR12159">
    <property type="entry name" value="G/T AND G/U MISMATCH-SPECIFIC DNA GLYCOSYLASE"/>
    <property type="match status" value="1"/>
</dbReference>
<dbReference type="STRING" id="796606.BMMGA3_08085"/>